<accession>W6YUZ2</accession>
<dbReference type="EMBL" id="KI964537">
    <property type="protein sequence ID" value="EUC39304.1"/>
    <property type="molecule type" value="Genomic_DNA"/>
</dbReference>
<gene>
    <name evidence="1" type="ORF">COCCADRAFT_80679</name>
</gene>
<feature type="non-terminal residue" evidence="1">
    <location>
        <position position="1"/>
    </location>
</feature>
<organism evidence="1 2">
    <name type="scientific">Cochliobolus carbonum (strain 26-R-13)</name>
    <name type="common">Maize leaf spot fungus</name>
    <name type="synonym">Bipolaris zeicola</name>
    <dbReference type="NCBI Taxonomy" id="930089"/>
    <lineage>
        <taxon>Eukaryota</taxon>
        <taxon>Fungi</taxon>
        <taxon>Dikarya</taxon>
        <taxon>Ascomycota</taxon>
        <taxon>Pezizomycotina</taxon>
        <taxon>Dothideomycetes</taxon>
        <taxon>Pleosporomycetidae</taxon>
        <taxon>Pleosporales</taxon>
        <taxon>Pleosporineae</taxon>
        <taxon>Pleosporaceae</taxon>
        <taxon>Bipolaris</taxon>
    </lineage>
</organism>
<dbReference type="Proteomes" id="UP000053841">
    <property type="component" value="Unassembled WGS sequence"/>
</dbReference>
<dbReference type="HOGENOM" id="CLU_2885450_0_0_1"/>
<dbReference type="KEGG" id="bze:COCCADRAFT_80679"/>
<dbReference type="GeneID" id="19151029"/>
<evidence type="ECO:0000313" key="2">
    <source>
        <dbReference type="Proteomes" id="UP000053841"/>
    </source>
</evidence>
<keyword evidence="2" id="KW-1185">Reference proteome</keyword>
<dbReference type="RefSeq" id="XP_007706401.1">
    <property type="nucleotide sequence ID" value="XM_007708211.1"/>
</dbReference>
<evidence type="ECO:0000313" key="1">
    <source>
        <dbReference type="EMBL" id="EUC39304.1"/>
    </source>
</evidence>
<reference evidence="1 2" key="1">
    <citation type="journal article" date="2013" name="PLoS Genet.">
        <title>Comparative genome structure, secondary metabolite, and effector coding capacity across Cochliobolus pathogens.</title>
        <authorList>
            <person name="Condon B.J."/>
            <person name="Leng Y."/>
            <person name="Wu D."/>
            <person name="Bushley K.E."/>
            <person name="Ohm R.A."/>
            <person name="Otillar R."/>
            <person name="Martin J."/>
            <person name="Schackwitz W."/>
            <person name="Grimwood J."/>
            <person name="MohdZainudin N."/>
            <person name="Xue C."/>
            <person name="Wang R."/>
            <person name="Manning V.A."/>
            <person name="Dhillon B."/>
            <person name="Tu Z.J."/>
            <person name="Steffenson B.J."/>
            <person name="Salamov A."/>
            <person name="Sun H."/>
            <person name="Lowry S."/>
            <person name="LaButti K."/>
            <person name="Han J."/>
            <person name="Copeland A."/>
            <person name="Lindquist E."/>
            <person name="Barry K."/>
            <person name="Schmutz J."/>
            <person name="Baker S.E."/>
            <person name="Ciuffetti L.M."/>
            <person name="Grigoriev I.V."/>
            <person name="Zhong S."/>
            <person name="Turgeon B.G."/>
        </authorList>
    </citation>
    <scope>NUCLEOTIDE SEQUENCE [LARGE SCALE GENOMIC DNA]</scope>
    <source>
        <strain evidence="1 2">26-R-13</strain>
    </source>
</reference>
<name>W6YUZ2_COCC2</name>
<protein>
    <submittedName>
        <fullName evidence="1">Uncharacterized protein</fullName>
    </submittedName>
</protein>
<dbReference type="AlphaFoldDB" id="W6YUZ2"/>
<proteinExistence type="predicted"/>
<sequence>LHVCQLPSRRNAQLITLLTLSPRALRMLGNVVLWCVVADERDAQKFGEDPAHRSLSTHPLSLG</sequence>